<accession>A0AAN9SEG4</accession>
<reference evidence="1 2" key="1">
    <citation type="submission" date="2024-01" db="EMBL/GenBank/DDBJ databases">
        <title>The genomes of 5 underutilized Papilionoideae crops provide insights into root nodulation and disease resistanc.</title>
        <authorList>
            <person name="Jiang F."/>
        </authorList>
    </citation>
    <scope>NUCLEOTIDE SEQUENCE [LARGE SCALE GENOMIC DNA]</scope>
    <source>
        <strain evidence="1">DUOXIRENSHENG_FW03</strain>
        <tissue evidence="1">Leaves</tissue>
    </source>
</reference>
<sequence>MTVDFSLFGTSLEVFARSSPSSLWVGSVRSVPGPHRVRSASTAHKVGSDSVFVHVLINLRTNLSCLNHDPFAFGLISLLPFAGSLSRKGQVLADITSELITTTIEQRPPLTFLVASFFHP</sequence>
<keyword evidence="2" id="KW-1185">Reference proteome</keyword>
<dbReference type="Proteomes" id="UP001386955">
    <property type="component" value="Unassembled WGS sequence"/>
</dbReference>
<proteinExistence type="predicted"/>
<protein>
    <submittedName>
        <fullName evidence="1">Uncharacterized protein</fullName>
    </submittedName>
</protein>
<comment type="caution">
    <text evidence="1">The sequence shown here is derived from an EMBL/GenBank/DDBJ whole genome shotgun (WGS) entry which is preliminary data.</text>
</comment>
<dbReference type="EMBL" id="JAYMYS010000004">
    <property type="protein sequence ID" value="KAK7395163.1"/>
    <property type="molecule type" value="Genomic_DNA"/>
</dbReference>
<organism evidence="1 2">
    <name type="scientific">Psophocarpus tetragonolobus</name>
    <name type="common">Winged bean</name>
    <name type="synonym">Dolichos tetragonolobus</name>
    <dbReference type="NCBI Taxonomy" id="3891"/>
    <lineage>
        <taxon>Eukaryota</taxon>
        <taxon>Viridiplantae</taxon>
        <taxon>Streptophyta</taxon>
        <taxon>Embryophyta</taxon>
        <taxon>Tracheophyta</taxon>
        <taxon>Spermatophyta</taxon>
        <taxon>Magnoliopsida</taxon>
        <taxon>eudicotyledons</taxon>
        <taxon>Gunneridae</taxon>
        <taxon>Pentapetalae</taxon>
        <taxon>rosids</taxon>
        <taxon>fabids</taxon>
        <taxon>Fabales</taxon>
        <taxon>Fabaceae</taxon>
        <taxon>Papilionoideae</taxon>
        <taxon>50 kb inversion clade</taxon>
        <taxon>NPAAA clade</taxon>
        <taxon>indigoferoid/millettioid clade</taxon>
        <taxon>Phaseoleae</taxon>
        <taxon>Psophocarpus</taxon>
    </lineage>
</organism>
<name>A0AAN9SEG4_PSOTE</name>
<gene>
    <name evidence="1" type="ORF">VNO78_15708</name>
</gene>
<dbReference type="AlphaFoldDB" id="A0AAN9SEG4"/>
<evidence type="ECO:0000313" key="1">
    <source>
        <dbReference type="EMBL" id="KAK7395163.1"/>
    </source>
</evidence>
<evidence type="ECO:0000313" key="2">
    <source>
        <dbReference type="Proteomes" id="UP001386955"/>
    </source>
</evidence>